<proteinExistence type="predicted"/>
<dbReference type="Gene3D" id="1.10.150.320">
    <property type="entry name" value="Photosystem II 12 kDa extrinsic protein"/>
    <property type="match status" value="1"/>
</dbReference>
<accession>A0A636P7W0</accession>
<name>A0A636P7W0_SALET</name>
<dbReference type="SUPFAM" id="SSF47781">
    <property type="entry name" value="RuvA domain 2-like"/>
    <property type="match status" value="1"/>
</dbReference>
<dbReference type="InterPro" id="IPR010994">
    <property type="entry name" value="RuvA_2-like"/>
</dbReference>
<gene>
    <name evidence="1" type="ORF">CC928_19175</name>
</gene>
<dbReference type="Proteomes" id="UP000839562">
    <property type="component" value="Unassembled WGS sequence"/>
</dbReference>
<evidence type="ECO:0000313" key="1">
    <source>
        <dbReference type="EMBL" id="EDI1036402.1"/>
    </source>
</evidence>
<comment type="caution">
    <text evidence="1">The sequence shown here is derived from an EMBL/GenBank/DDBJ whole genome shotgun (WGS) entry which is preliminary data.</text>
</comment>
<dbReference type="EMBL" id="AAMJVP010000026">
    <property type="protein sequence ID" value="EDI1036402.1"/>
    <property type="molecule type" value="Genomic_DNA"/>
</dbReference>
<sequence>MPHKKIALQLIEETLKELESPKGSLLSAIQKLQRAADIINDDDKKIWCAIQLGDEKYTRLLTEFLSFLQENKDGKKSDYDNKFKAHVKNLLEIGLKVNTHYSNEEFKFKSNESGGGYNNIGFIEEKYAGLVRSKMGNDRTYYQDSLSRHLSYVRKKAHELASQIYNQLKFSGTVSNCFDVLKNAVDDKLLDLNPVIAEQLMLAFKAISSDKEEEWSQALTTCRRLLEGLADELYPASKEKFNGRAVGQGQYVNRLWAFMDGAIQSESNKDLAKAHIDFLGSWLDKVNKLTNKGVHAELDRIEAVKSVFHTYLVVADLLEYMSNTKTSVSKPDINKATLDELEALLNINRTIAKEIVKARVRDGKLDLDILKSIKGIGAKTLSNIQEVFVL</sequence>
<organism evidence="1">
    <name type="scientific">Salmonella enterica subsp. enterica serovar Guildford</name>
    <dbReference type="NCBI Taxonomy" id="2564497"/>
    <lineage>
        <taxon>Bacteria</taxon>
        <taxon>Pseudomonadati</taxon>
        <taxon>Pseudomonadota</taxon>
        <taxon>Gammaproteobacteria</taxon>
        <taxon>Enterobacterales</taxon>
        <taxon>Enterobacteriaceae</taxon>
        <taxon>Salmonella</taxon>
    </lineage>
</organism>
<dbReference type="AlphaFoldDB" id="A0A636P7W0"/>
<protein>
    <submittedName>
        <fullName evidence="1">Helix-hairpin-helix domain-containing protein</fullName>
    </submittedName>
</protein>
<dbReference type="Pfam" id="PF12836">
    <property type="entry name" value="HHH_3"/>
    <property type="match status" value="1"/>
</dbReference>
<reference evidence="1" key="1">
    <citation type="submission" date="2018-07" db="EMBL/GenBank/DDBJ databases">
        <authorList>
            <person name="Ashton P.M."/>
            <person name="Dallman T."/>
            <person name="Nair S."/>
            <person name="De Pinna E."/>
            <person name="Peters T."/>
            <person name="Grant K."/>
        </authorList>
    </citation>
    <scope>NUCLEOTIDE SEQUENCE [LARGE SCALE GENOMIC DNA]</scope>
    <source>
        <strain evidence="1">343736</strain>
    </source>
</reference>